<comment type="caution">
    <text evidence="1">The sequence shown here is derived from an EMBL/GenBank/DDBJ whole genome shotgun (WGS) entry which is preliminary data.</text>
</comment>
<evidence type="ECO:0000313" key="2">
    <source>
        <dbReference type="Proteomes" id="UP000523079"/>
    </source>
</evidence>
<proteinExistence type="predicted"/>
<gene>
    <name evidence="1" type="ORF">FHX74_001658</name>
</gene>
<dbReference type="EMBL" id="JACGWT010000002">
    <property type="protein sequence ID" value="MBA8794053.1"/>
    <property type="molecule type" value="Genomic_DNA"/>
</dbReference>
<evidence type="ECO:0000313" key="1">
    <source>
        <dbReference type="EMBL" id="MBA8794053.1"/>
    </source>
</evidence>
<sequence>MLTHIQEELDTRIFGERFVVLRFPHGVAQVRPDPTM</sequence>
<accession>A0A7W3P5L3</accession>
<dbReference type="AlphaFoldDB" id="A0A7W3P5L3"/>
<name>A0A7W3P5L3_9ACTN</name>
<organism evidence="1 2">
    <name type="scientific">Microlunatus kandeliicorticis</name>
    <dbReference type="NCBI Taxonomy" id="1759536"/>
    <lineage>
        <taxon>Bacteria</taxon>
        <taxon>Bacillati</taxon>
        <taxon>Actinomycetota</taxon>
        <taxon>Actinomycetes</taxon>
        <taxon>Propionibacteriales</taxon>
        <taxon>Propionibacteriaceae</taxon>
        <taxon>Microlunatus</taxon>
    </lineage>
</organism>
<reference evidence="1 2" key="1">
    <citation type="submission" date="2020-07" db="EMBL/GenBank/DDBJ databases">
        <title>Sequencing the genomes of 1000 actinobacteria strains.</title>
        <authorList>
            <person name="Klenk H.-P."/>
        </authorList>
    </citation>
    <scope>NUCLEOTIDE SEQUENCE [LARGE SCALE GENOMIC DNA]</scope>
    <source>
        <strain evidence="1 2">DSM 100723</strain>
    </source>
</reference>
<dbReference type="Proteomes" id="UP000523079">
    <property type="component" value="Unassembled WGS sequence"/>
</dbReference>
<keyword evidence="2" id="KW-1185">Reference proteome</keyword>
<protein>
    <submittedName>
        <fullName evidence="1">Uncharacterized protein</fullName>
    </submittedName>
</protein>